<keyword evidence="2" id="KW-1185">Reference proteome</keyword>
<proteinExistence type="predicted"/>
<dbReference type="Gramene" id="ONIVA01G49290.1">
    <property type="protein sequence ID" value="ONIVA01G49290.1"/>
    <property type="gene ID" value="ONIVA01G49290"/>
</dbReference>
<dbReference type="EnsemblPlants" id="ONIVA01G49290.1">
    <property type="protein sequence ID" value="ONIVA01G49290.1"/>
    <property type="gene ID" value="ONIVA01G49290"/>
</dbReference>
<sequence>MASTVEDAAVGDELRRGAWMTEDAAAGDELRRGADGGGCGRRRRALARDVDGRTIGDDALVPGS</sequence>
<evidence type="ECO:0000313" key="1">
    <source>
        <dbReference type="EnsemblPlants" id="ONIVA01G49290.1"/>
    </source>
</evidence>
<dbReference type="Proteomes" id="UP000006591">
    <property type="component" value="Chromosome 1"/>
</dbReference>
<reference evidence="1" key="2">
    <citation type="submission" date="2018-04" db="EMBL/GenBank/DDBJ databases">
        <title>OnivRS2 (Oryza nivara Reference Sequence Version 2).</title>
        <authorList>
            <person name="Zhang J."/>
            <person name="Kudrna D."/>
            <person name="Lee S."/>
            <person name="Talag J."/>
            <person name="Rajasekar S."/>
            <person name="Welchert J."/>
            <person name="Hsing Y.-I."/>
            <person name="Wing R.A."/>
        </authorList>
    </citation>
    <scope>NUCLEOTIDE SEQUENCE [LARGE SCALE GENOMIC DNA]</scope>
</reference>
<accession>A0A0E0FYJ3</accession>
<dbReference type="AlphaFoldDB" id="A0A0E0FYJ3"/>
<reference evidence="1" key="1">
    <citation type="submission" date="2015-04" db="UniProtKB">
        <authorList>
            <consortium name="EnsemblPlants"/>
        </authorList>
    </citation>
    <scope>IDENTIFICATION</scope>
    <source>
        <strain evidence="1">SL10</strain>
    </source>
</reference>
<dbReference type="HOGENOM" id="CLU_199995_0_0_1"/>
<name>A0A0E0FYJ3_ORYNI</name>
<evidence type="ECO:0008006" key="3">
    <source>
        <dbReference type="Google" id="ProtNLM"/>
    </source>
</evidence>
<evidence type="ECO:0000313" key="2">
    <source>
        <dbReference type="Proteomes" id="UP000006591"/>
    </source>
</evidence>
<organism evidence="1">
    <name type="scientific">Oryza nivara</name>
    <name type="common">Indian wild rice</name>
    <name type="synonym">Oryza sativa f. spontanea</name>
    <dbReference type="NCBI Taxonomy" id="4536"/>
    <lineage>
        <taxon>Eukaryota</taxon>
        <taxon>Viridiplantae</taxon>
        <taxon>Streptophyta</taxon>
        <taxon>Embryophyta</taxon>
        <taxon>Tracheophyta</taxon>
        <taxon>Spermatophyta</taxon>
        <taxon>Magnoliopsida</taxon>
        <taxon>Liliopsida</taxon>
        <taxon>Poales</taxon>
        <taxon>Poaceae</taxon>
        <taxon>BOP clade</taxon>
        <taxon>Oryzoideae</taxon>
        <taxon>Oryzeae</taxon>
        <taxon>Oryzinae</taxon>
        <taxon>Oryza</taxon>
    </lineage>
</organism>
<protein>
    <recommendedName>
        <fullName evidence="3">DUF834 domain-containing protein</fullName>
    </recommendedName>
</protein>